<proteinExistence type="predicted"/>
<accession>A0A382MYD3</accession>
<reference evidence="1" key="1">
    <citation type="submission" date="2018-05" db="EMBL/GenBank/DDBJ databases">
        <authorList>
            <person name="Lanie J.A."/>
            <person name="Ng W.-L."/>
            <person name="Kazmierczak K.M."/>
            <person name="Andrzejewski T.M."/>
            <person name="Davidsen T.M."/>
            <person name="Wayne K.J."/>
            <person name="Tettelin H."/>
            <person name="Glass J.I."/>
            <person name="Rusch D."/>
            <person name="Podicherti R."/>
            <person name="Tsui H.-C.T."/>
            <person name="Winkler M.E."/>
        </authorList>
    </citation>
    <scope>NUCLEOTIDE SEQUENCE</scope>
</reference>
<dbReference type="EMBL" id="UINC01096162">
    <property type="protein sequence ID" value="SVC52817.1"/>
    <property type="molecule type" value="Genomic_DNA"/>
</dbReference>
<feature type="non-terminal residue" evidence="1">
    <location>
        <position position="1"/>
    </location>
</feature>
<evidence type="ECO:0000313" key="1">
    <source>
        <dbReference type="EMBL" id="SVC52817.1"/>
    </source>
</evidence>
<gene>
    <name evidence="1" type="ORF">METZ01_LOCUS305671</name>
</gene>
<dbReference type="AlphaFoldDB" id="A0A382MYD3"/>
<organism evidence="1">
    <name type="scientific">marine metagenome</name>
    <dbReference type="NCBI Taxonomy" id="408172"/>
    <lineage>
        <taxon>unclassified sequences</taxon>
        <taxon>metagenomes</taxon>
        <taxon>ecological metagenomes</taxon>
    </lineage>
</organism>
<sequence length="40" mass="4592">VAERAGEFLDPLLDTCAWADDDENFVCSERTGWANRHQPR</sequence>
<protein>
    <submittedName>
        <fullName evidence="1">Uncharacterized protein</fullName>
    </submittedName>
</protein>
<name>A0A382MYD3_9ZZZZ</name>